<sequence>MDFNPSKPTTPLSPLTPKRRSIDHGHGMTPTTPSYRSQSFRNQPDINGRTRRASSHSFDGATNAINNDTTSRHTQREDNYRHSPYSPSSAFLGLISGDEGRDFEGLGGWRCGPSKSQGGYKNISPSSSSASISTDKNEVNEDADDRAWLSINHRLELPSQPLSQRNSHPDIAEQSLPWRHRLISPNGPRSPGSLYHHRSATTSMLPSLNRPGQLNSFAALSVSTTPDQSRMSPRSRAISPHSHPHGPPSETMHSIGDRLSQSVDESDGYFDIPTGGSCLKSPPTTPSDGRRTPRSLGMAMAHYPAGVRYRRKSLPASSAGPQLGFLGTNQPTAL</sequence>
<feature type="compositionally biased region" description="Polar residues" evidence="1">
    <location>
        <begin position="29"/>
        <end position="45"/>
    </location>
</feature>
<evidence type="ECO:0000256" key="1">
    <source>
        <dbReference type="SAM" id="MobiDB-lite"/>
    </source>
</evidence>
<feature type="region of interest" description="Disordered" evidence="1">
    <location>
        <begin position="272"/>
        <end position="299"/>
    </location>
</feature>
<dbReference type="AlphaFoldDB" id="A0AAD4GN84"/>
<feature type="region of interest" description="Disordered" evidence="1">
    <location>
        <begin position="1"/>
        <end position="88"/>
    </location>
</feature>
<reference evidence="2" key="2">
    <citation type="submission" date="2020-02" db="EMBL/GenBank/DDBJ databases">
        <authorList>
            <person name="Gilchrist C.L.M."/>
            <person name="Chooi Y.-H."/>
        </authorList>
    </citation>
    <scope>NUCLEOTIDE SEQUENCE</scope>
    <source>
        <strain evidence="2">MST-FP2251</strain>
    </source>
</reference>
<dbReference type="Proteomes" id="UP001194746">
    <property type="component" value="Unassembled WGS sequence"/>
</dbReference>
<feature type="region of interest" description="Disordered" evidence="1">
    <location>
        <begin position="105"/>
        <end position="139"/>
    </location>
</feature>
<feature type="region of interest" description="Disordered" evidence="1">
    <location>
        <begin position="222"/>
        <end position="255"/>
    </location>
</feature>
<name>A0AAD4GN84_ASPNN</name>
<accession>A0AAD4GN84</accession>
<evidence type="ECO:0000313" key="2">
    <source>
        <dbReference type="EMBL" id="KAF9883135.1"/>
    </source>
</evidence>
<reference evidence="2" key="1">
    <citation type="journal article" date="2019" name="Beilstein J. Org. Chem.">
        <title>Nanangenines: drimane sesquiterpenoids as the dominant metabolite cohort of a novel Australian fungus, Aspergillus nanangensis.</title>
        <authorList>
            <person name="Lacey H.J."/>
            <person name="Gilchrist C.L.M."/>
            <person name="Crombie A."/>
            <person name="Kalaitzis J.A."/>
            <person name="Vuong D."/>
            <person name="Rutledge P.J."/>
            <person name="Turner P."/>
            <person name="Pitt J.I."/>
            <person name="Lacey E."/>
            <person name="Chooi Y.H."/>
            <person name="Piggott A.M."/>
        </authorList>
    </citation>
    <scope>NUCLEOTIDE SEQUENCE</scope>
    <source>
        <strain evidence="2">MST-FP2251</strain>
    </source>
</reference>
<feature type="region of interest" description="Disordered" evidence="1">
    <location>
        <begin position="312"/>
        <end position="334"/>
    </location>
</feature>
<keyword evidence="3" id="KW-1185">Reference proteome</keyword>
<gene>
    <name evidence="2" type="ORF">FE257_004055</name>
</gene>
<protein>
    <submittedName>
        <fullName evidence="2">Uncharacterized protein</fullName>
    </submittedName>
</protein>
<organism evidence="2 3">
    <name type="scientific">Aspergillus nanangensis</name>
    <dbReference type="NCBI Taxonomy" id="2582783"/>
    <lineage>
        <taxon>Eukaryota</taxon>
        <taxon>Fungi</taxon>
        <taxon>Dikarya</taxon>
        <taxon>Ascomycota</taxon>
        <taxon>Pezizomycotina</taxon>
        <taxon>Eurotiomycetes</taxon>
        <taxon>Eurotiomycetidae</taxon>
        <taxon>Eurotiales</taxon>
        <taxon>Aspergillaceae</taxon>
        <taxon>Aspergillus</taxon>
        <taxon>Aspergillus subgen. Circumdati</taxon>
    </lineage>
</organism>
<feature type="compositionally biased region" description="Polar residues" evidence="1">
    <location>
        <begin position="222"/>
        <end position="232"/>
    </location>
</feature>
<evidence type="ECO:0000313" key="3">
    <source>
        <dbReference type="Proteomes" id="UP001194746"/>
    </source>
</evidence>
<feature type="compositionally biased region" description="Low complexity" evidence="1">
    <location>
        <begin position="123"/>
        <end position="133"/>
    </location>
</feature>
<dbReference type="EMBL" id="VCAU01000182">
    <property type="protein sequence ID" value="KAF9883135.1"/>
    <property type="molecule type" value="Genomic_DNA"/>
</dbReference>
<feature type="compositionally biased region" description="Low complexity" evidence="1">
    <location>
        <begin position="1"/>
        <end position="16"/>
    </location>
</feature>
<feature type="compositionally biased region" description="Basic and acidic residues" evidence="1">
    <location>
        <begin position="70"/>
        <end position="81"/>
    </location>
</feature>
<comment type="caution">
    <text evidence="2">The sequence shown here is derived from an EMBL/GenBank/DDBJ whole genome shotgun (WGS) entry which is preliminary data.</text>
</comment>
<proteinExistence type="predicted"/>